<reference evidence="1 2" key="1">
    <citation type="submission" date="2021-08" db="EMBL/GenBank/DDBJ databases">
        <title>Draft Genome Sequence of Phanerochaete sordida strain YK-624.</title>
        <authorList>
            <person name="Mori T."/>
            <person name="Dohra H."/>
            <person name="Suzuki T."/>
            <person name="Kawagishi H."/>
            <person name="Hirai H."/>
        </authorList>
    </citation>
    <scope>NUCLEOTIDE SEQUENCE [LARGE SCALE GENOMIC DNA]</scope>
    <source>
        <strain evidence="1 2">YK-624</strain>
    </source>
</reference>
<dbReference type="SUPFAM" id="SSF53474">
    <property type="entry name" value="alpha/beta-Hydrolases"/>
    <property type="match status" value="1"/>
</dbReference>
<protein>
    <recommendedName>
        <fullName evidence="3">AB hydrolase-1 domain-containing protein</fullName>
    </recommendedName>
</protein>
<evidence type="ECO:0000313" key="1">
    <source>
        <dbReference type="EMBL" id="GJE91030.1"/>
    </source>
</evidence>
<evidence type="ECO:0008006" key="3">
    <source>
        <dbReference type="Google" id="ProtNLM"/>
    </source>
</evidence>
<dbReference type="AlphaFoldDB" id="A0A9P3LD99"/>
<dbReference type="Gene3D" id="3.40.50.1820">
    <property type="entry name" value="alpha/beta hydrolase"/>
    <property type="match status" value="1"/>
</dbReference>
<comment type="caution">
    <text evidence="1">The sequence shown here is derived from an EMBL/GenBank/DDBJ whole genome shotgun (WGS) entry which is preliminary data.</text>
</comment>
<proteinExistence type="predicted"/>
<gene>
    <name evidence="1" type="ORF">PsYK624_071780</name>
</gene>
<dbReference type="EMBL" id="BPQB01000019">
    <property type="protein sequence ID" value="GJE91030.1"/>
    <property type="molecule type" value="Genomic_DNA"/>
</dbReference>
<organism evidence="1 2">
    <name type="scientific">Phanerochaete sordida</name>
    <dbReference type="NCBI Taxonomy" id="48140"/>
    <lineage>
        <taxon>Eukaryota</taxon>
        <taxon>Fungi</taxon>
        <taxon>Dikarya</taxon>
        <taxon>Basidiomycota</taxon>
        <taxon>Agaricomycotina</taxon>
        <taxon>Agaricomycetes</taxon>
        <taxon>Polyporales</taxon>
        <taxon>Phanerochaetaceae</taxon>
        <taxon>Phanerochaete</taxon>
    </lineage>
</organism>
<sequence length="352" mass="38833">MPTATIDDRGTEIYYIDSGPPPHMLIYTTIVITHGLIVNGAAYERTLPVAGRYGLRIIAMNNRDYRGSTPYTDEELADFVDLDIEVQAAAVRRWGRETACFLRFVCETLGVPPARDGAGGVALMAEGVGNTSVFAMLGDARTMGAELSAALAPYLRKVLLFDSSSPTYGIYPDTSLTFPIADEDLPIESTADAFVTWSSAFYVPWPSVASITTKALPTHAKPLLVTPSLRRLPMEDVERMTDFSVTTRSALVMTVAVEVMQRHARCAFMDANAVLPDVEMVAMWCDSAVWVAVWGAKVVDGFMKEQSELGKRKRSIELVKIENSNHFPHLEEPEKLVHLLAKYSRPNTSYKT</sequence>
<dbReference type="Proteomes" id="UP000703269">
    <property type="component" value="Unassembled WGS sequence"/>
</dbReference>
<name>A0A9P3LD99_9APHY</name>
<evidence type="ECO:0000313" key="2">
    <source>
        <dbReference type="Proteomes" id="UP000703269"/>
    </source>
</evidence>
<dbReference type="InterPro" id="IPR029058">
    <property type="entry name" value="AB_hydrolase_fold"/>
</dbReference>
<accession>A0A9P3LD99</accession>
<dbReference type="OrthoDB" id="5311491at2759"/>
<keyword evidence="2" id="KW-1185">Reference proteome</keyword>